<evidence type="ECO:0000313" key="2">
    <source>
        <dbReference type="EMBL" id="OAL68949.1"/>
    </source>
</evidence>
<protein>
    <submittedName>
        <fullName evidence="2">Uncharacterized protein</fullName>
    </submittedName>
</protein>
<comment type="caution">
    <text evidence="2">The sequence shown here is derived from an EMBL/GenBank/DDBJ whole genome shotgun (WGS) entry which is preliminary data.</text>
</comment>
<evidence type="ECO:0000313" key="1">
    <source>
        <dbReference type="EMBL" id="OAL68713.1"/>
    </source>
</evidence>
<dbReference type="AlphaFoldDB" id="A0A178F9B9"/>
<dbReference type="Proteomes" id="UP000243519">
    <property type="component" value="Unassembled WGS sequence"/>
</dbReference>
<organism evidence="2 3">
    <name type="scientific">Trichophyton violaceum</name>
    <dbReference type="NCBI Taxonomy" id="34388"/>
    <lineage>
        <taxon>Eukaryota</taxon>
        <taxon>Fungi</taxon>
        <taxon>Dikarya</taxon>
        <taxon>Ascomycota</taxon>
        <taxon>Pezizomycotina</taxon>
        <taxon>Eurotiomycetes</taxon>
        <taxon>Eurotiomycetidae</taxon>
        <taxon>Onygenales</taxon>
        <taxon>Arthrodermataceae</taxon>
        <taxon>Trichophyton</taxon>
    </lineage>
</organism>
<reference evidence="2 3" key="1">
    <citation type="submission" date="2016-05" db="EMBL/GenBank/DDBJ databases">
        <title>Genome sequencing of Trichophyton violaceum CMCC(F)T3l isolated from hair.</title>
        <authorList>
            <person name="Zhan P."/>
            <person name="Tao Y."/>
            <person name="Liu W."/>
        </authorList>
    </citation>
    <scope>NUCLEOTIDE SEQUENCE [LARGE SCALE GENOMIC DNA]</scope>
    <source>
        <strain evidence="2">CMCC</strain>
        <strain evidence="3">CMCC(F)T3l</strain>
    </source>
</reference>
<dbReference type="EMBL" id="LHPN01000033">
    <property type="protein sequence ID" value="OAL68713.1"/>
    <property type="molecule type" value="Genomic_DNA"/>
</dbReference>
<gene>
    <name evidence="2" type="ORF">A7D00_7116</name>
    <name evidence="1" type="ORF">A7D00_7368</name>
</gene>
<accession>A0A178F9B9</accession>
<dbReference type="EMBL" id="LHPN01000019">
    <property type="protein sequence ID" value="OAL68949.1"/>
    <property type="molecule type" value="Genomic_DNA"/>
</dbReference>
<name>A0A178F9B9_TRIVO</name>
<proteinExistence type="predicted"/>
<sequence length="121" mass="13868">MSTGTVLLQLEALVSRVESMSSKLTNKKIRPTNDQHDEFQKLTKRMDSAWATVSAIVAKFDPRNEKGITLANTVRATQEYQTITSPIFMILRNLELIFVGPRLRFGFWPNQIQKKKSSRKV</sequence>
<keyword evidence="3" id="KW-1185">Reference proteome</keyword>
<evidence type="ECO:0000313" key="3">
    <source>
        <dbReference type="Proteomes" id="UP000243519"/>
    </source>
</evidence>